<dbReference type="EMBL" id="DS268656">
    <property type="protein sequence ID" value="EFO97146.1"/>
    <property type="molecule type" value="Genomic_DNA"/>
</dbReference>
<dbReference type="InParanoid" id="E3NGL5"/>
<proteinExistence type="predicted"/>
<evidence type="ECO:0000313" key="2">
    <source>
        <dbReference type="Proteomes" id="UP000008281"/>
    </source>
</evidence>
<protein>
    <submittedName>
        <fullName evidence="1">Uncharacterized protein</fullName>
    </submittedName>
</protein>
<gene>
    <name evidence="1" type="ORF">CRE_30193</name>
</gene>
<name>E3NGL5_CAERE</name>
<organism evidence="2">
    <name type="scientific">Caenorhabditis remanei</name>
    <name type="common">Caenorhabditis vulgaris</name>
    <dbReference type="NCBI Taxonomy" id="31234"/>
    <lineage>
        <taxon>Eukaryota</taxon>
        <taxon>Metazoa</taxon>
        <taxon>Ecdysozoa</taxon>
        <taxon>Nematoda</taxon>
        <taxon>Chromadorea</taxon>
        <taxon>Rhabditida</taxon>
        <taxon>Rhabditina</taxon>
        <taxon>Rhabditomorpha</taxon>
        <taxon>Rhabditoidea</taxon>
        <taxon>Rhabditidae</taxon>
        <taxon>Peloderinae</taxon>
        <taxon>Caenorhabditis</taxon>
    </lineage>
</organism>
<sequence length="124" mass="13401">MANVIGVLQELNNTLIAEVRNFTTEISNLKNTVAAAPTNNKKTFADMVRKSLPVPAAQVSVLRAAELAQTCDARKSCVIVRNADLASDTSKDNDFGAKVAKECRTAEPVSVFPRKLLMDHTDQG</sequence>
<keyword evidence="2" id="KW-1185">Reference proteome</keyword>
<reference evidence="1" key="1">
    <citation type="submission" date="2007-07" db="EMBL/GenBank/DDBJ databases">
        <title>PCAP assembly of the Caenorhabditis remanei genome.</title>
        <authorList>
            <consortium name="The Caenorhabditis remanei Sequencing Consortium"/>
            <person name="Wilson R.K."/>
        </authorList>
    </citation>
    <scope>NUCLEOTIDE SEQUENCE [LARGE SCALE GENOMIC DNA]</scope>
    <source>
        <strain evidence="1">PB4641</strain>
    </source>
</reference>
<dbReference type="Proteomes" id="UP000008281">
    <property type="component" value="Unassembled WGS sequence"/>
</dbReference>
<dbReference type="AlphaFoldDB" id="E3NGL5"/>
<dbReference type="OMA" id="TSKDNDF"/>
<evidence type="ECO:0000313" key="1">
    <source>
        <dbReference type="EMBL" id="EFO97146.1"/>
    </source>
</evidence>
<accession>E3NGL5</accession>
<dbReference type="HOGENOM" id="CLU_2006016_0_0_1"/>